<proteinExistence type="predicted"/>
<comment type="caution">
    <text evidence="1">The sequence shown here is derived from an EMBL/GenBank/DDBJ whole genome shotgun (WGS) entry which is preliminary data.</text>
</comment>
<gene>
    <name evidence="1" type="ORF">Sar04_43920</name>
</gene>
<evidence type="ECO:0000313" key="1">
    <source>
        <dbReference type="EMBL" id="GIM87656.1"/>
    </source>
</evidence>
<accession>A0ABQ4JZP6</accession>
<dbReference type="Proteomes" id="UP000677457">
    <property type="component" value="Unassembled WGS sequence"/>
</dbReference>
<sequence length="68" mass="7461">MYVYNRNNPSIHTENGFEVPDRPGVRLHHVMTVNLNAGTIDHVVNGIGAAADTTRVGAPVYLTEYPID</sequence>
<name>A0ABQ4JZP6_SALAC</name>
<evidence type="ECO:0000313" key="2">
    <source>
        <dbReference type="Proteomes" id="UP000677457"/>
    </source>
</evidence>
<protein>
    <submittedName>
        <fullName evidence="1">Uncharacterized protein</fullName>
    </submittedName>
</protein>
<organism evidence="1 2">
    <name type="scientific">Salinispora arenicola</name>
    <dbReference type="NCBI Taxonomy" id="168697"/>
    <lineage>
        <taxon>Bacteria</taxon>
        <taxon>Bacillati</taxon>
        <taxon>Actinomycetota</taxon>
        <taxon>Actinomycetes</taxon>
        <taxon>Micromonosporales</taxon>
        <taxon>Micromonosporaceae</taxon>
        <taxon>Salinispora</taxon>
    </lineage>
</organism>
<reference evidence="1 2" key="1">
    <citation type="submission" date="2021-03" db="EMBL/GenBank/DDBJ databases">
        <title>Whole genome shotgun sequence of Salinispora arenicola NBRC 105043.</title>
        <authorList>
            <person name="Komaki H."/>
            <person name="Tamura T."/>
        </authorList>
    </citation>
    <scope>NUCLEOTIDE SEQUENCE [LARGE SCALE GENOMIC DNA]</scope>
    <source>
        <strain evidence="1 2">NBRC 105043</strain>
    </source>
</reference>
<keyword evidence="2" id="KW-1185">Reference proteome</keyword>
<dbReference type="EMBL" id="BOQM01000045">
    <property type="protein sequence ID" value="GIM87656.1"/>
    <property type="molecule type" value="Genomic_DNA"/>
</dbReference>